<name>A0A1G1W0D5_9BACT</name>
<dbReference type="GO" id="GO:0006355">
    <property type="term" value="P:regulation of DNA-templated transcription"/>
    <property type="evidence" value="ECO:0007669"/>
    <property type="project" value="InterPro"/>
</dbReference>
<evidence type="ECO:0000256" key="2">
    <source>
        <dbReference type="ARBA" id="ARBA00023125"/>
    </source>
</evidence>
<dbReference type="PANTHER" id="PTHR44688:SF16">
    <property type="entry name" value="DNA-BINDING TRANSCRIPTIONAL ACTIVATOR DEVR_DOSR"/>
    <property type="match status" value="1"/>
</dbReference>
<dbReference type="InterPro" id="IPR000792">
    <property type="entry name" value="Tscrpt_reg_LuxR_C"/>
</dbReference>
<keyword evidence="3" id="KW-0804">Transcription</keyword>
<evidence type="ECO:0000256" key="3">
    <source>
        <dbReference type="ARBA" id="ARBA00023163"/>
    </source>
</evidence>
<dbReference type="STRING" id="1797593.A3A65_03455"/>
<evidence type="ECO:0000256" key="1">
    <source>
        <dbReference type="ARBA" id="ARBA00023015"/>
    </source>
</evidence>
<dbReference type="AlphaFoldDB" id="A0A1G1W0D5"/>
<dbReference type="CDD" id="cd06170">
    <property type="entry name" value="LuxR_C_like"/>
    <property type="match status" value="1"/>
</dbReference>
<dbReference type="PROSITE" id="PS50043">
    <property type="entry name" value="HTH_LUXR_2"/>
    <property type="match status" value="1"/>
</dbReference>
<dbReference type="GO" id="GO:0003677">
    <property type="term" value="F:DNA binding"/>
    <property type="evidence" value="ECO:0007669"/>
    <property type="project" value="UniProtKB-KW"/>
</dbReference>
<protein>
    <recommendedName>
        <fullName evidence="4">HTH luxR-type domain-containing protein</fullName>
    </recommendedName>
</protein>
<dbReference type="SUPFAM" id="SSF46894">
    <property type="entry name" value="C-terminal effector domain of the bipartite response regulators"/>
    <property type="match status" value="2"/>
</dbReference>
<dbReference type="InterPro" id="IPR016032">
    <property type="entry name" value="Sig_transdc_resp-reg_C-effctor"/>
</dbReference>
<accession>A0A1G1W0D5</accession>
<proteinExistence type="predicted"/>
<evidence type="ECO:0000259" key="4">
    <source>
        <dbReference type="PROSITE" id="PS50043"/>
    </source>
</evidence>
<dbReference type="Proteomes" id="UP000176723">
    <property type="component" value="Unassembled WGS sequence"/>
</dbReference>
<keyword evidence="2" id="KW-0238">DNA-binding</keyword>
<dbReference type="PROSITE" id="PS00622">
    <property type="entry name" value="HTH_LUXR_1"/>
    <property type="match status" value="1"/>
</dbReference>
<evidence type="ECO:0000313" key="6">
    <source>
        <dbReference type="Proteomes" id="UP000176723"/>
    </source>
</evidence>
<organism evidence="5 6">
    <name type="scientific">Candidatus Chisholmbacteria bacterium RIFCSPLOWO2_01_FULL_49_14</name>
    <dbReference type="NCBI Taxonomy" id="1797593"/>
    <lineage>
        <taxon>Bacteria</taxon>
        <taxon>Candidatus Chisholmiibacteriota</taxon>
    </lineage>
</organism>
<dbReference type="PRINTS" id="PR00038">
    <property type="entry name" value="HTHLUXR"/>
</dbReference>
<dbReference type="PANTHER" id="PTHR44688">
    <property type="entry name" value="DNA-BINDING TRANSCRIPTIONAL ACTIVATOR DEVR_DOSR"/>
    <property type="match status" value="1"/>
</dbReference>
<reference evidence="5 6" key="1">
    <citation type="journal article" date="2016" name="Nat. Commun.">
        <title>Thousands of microbial genomes shed light on interconnected biogeochemical processes in an aquifer system.</title>
        <authorList>
            <person name="Anantharaman K."/>
            <person name="Brown C.T."/>
            <person name="Hug L.A."/>
            <person name="Sharon I."/>
            <person name="Castelle C.J."/>
            <person name="Probst A.J."/>
            <person name="Thomas B.C."/>
            <person name="Singh A."/>
            <person name="Wilkins M.J."/>
            <person name="Karaoz U."/>
            <person name="Brodie E.L."/>
            <person name="Williams K.H."/>
            <person name="Hubbard S.S."/>
            <person name="Banfield J.F."/>
        </authorList>
    </citation>
    <scope>NUCLEOTIDE SEQUENCE [LARGE SCALE GENOMIC DNA]</scope>
</reference>
<dbReference type="InterPro" id="IPR036388">
    <property type="entry name" value="WH-like_DNA-bd_sf"/>
</dbReference>
<feature type="domain" description="HTH luxR-type" evidence="4">
    <location>
        <begin position="83"/>
        <end position="148"/>
    </location>
</feature>
<dbReference type="Pfam" id="PF00196">
    <property type="entry name" value="GerE"/>
    <property type="match status" value="2"/>
</dbReference>
<sequence>MYGISPTQYAVVGLISRGKTNQEASTYLNMNYQTVKNHISEVLIKLNHQGENDLYDRTQIAIVAIREGLFPPSLITRLPESSKIPRLSLLSDRESEVFECLVQGMVNKEIGTALTISAQTVKNHVASILQKLRCRSRHEVMLIGTVDALRRSTIVPELFSHSR</sequence>
<evidence type="ECO:0000313" key="5">
    <source>
        <dbReference type="EMBL" id="OGY21119.1"/>
    </source>
</evidence>
<dbReference type="Gene3D" id="1.10.10.10">
    <property type="entry name" value="Winged helix-like DNA-binding domain superfamily/Winged helix DNA-binding domain"/>
    <property type="match status" value="2"/>
</dbReference>
<keyword evidence="1" id="KW-0805">Transcription regulation</keyword>
<comment type="caution">
    <text evidence="5">The sequence shown here is derived from an EMBL/GenBank/DDBJ whole genome shotgun (WGS) entry which is preliminary data.</text>
</comment>
<gene>
    <name evidence="5" type="ORF">A3A65_03455</name>
</gene>
<dbReference type="EMBL" id="MHCL01000016">
    <property type="protein sequence ID" value="OGY21119.1"/>
    <property type="molecule type" value="Genomic_DNA"/>
</dbReference>
<dbReference type="SMART" id="SM00421">
    <property type="entry name" value="HTH_LUXR"/>
    <property type="match status" value="2"/>
</dbReference>